<feature type="compositionally biased region" description="Low complexity" evidence="1">
    <location>
        <begin position="161"/>
        <end position="175"/>
    </location>
</feature>
<feature type="region of interest" description="Disordered" evidence="1">
    <location>
        <begin position="96"/>
        <end position="300"/>
    </location>
</feature>
<comment type="caution">
    <text evidence="2">The sequence shown here is derived from an EMBL/GenBank/DDBJ whole genome shotgun (WGS) entry which is preliminary data.</text>
</comment>
<protein>
    <submittedName>
        <fullName evidence="2">Uncharacterized protein</fullName>
    </submittedName>
</protein>
<accession>A0AAD4EX09</accession>
<gene>
    <name evidence="2" type="ORF">NEMBOFW57_005266</name>
</gene>
<feature type="compositionally biased region" description="Pro residues" evidence="1">
    <location>
        <begin position="124"/>
        <end position="133"/>
    </location>
</feature>
<feature type="compositionally biased region" description="Low complexity" evidence="1">
    <location>
        <begin position="248"/>
        <end position="294"/>
    </location>
</feature>
<dbReference type="Proteomes" id="UP001197093">
    <property type="component" value="Unassembled WGS sequence"/>
</dbReference>
<feature type="compositionally biased region" description="Polar residues" evidence="1">
    <location>
        <begin position="110"/>
        <end position="123"/>
    </location>
</feature>
<proteinExistence type="predicted"/>
<feature type="compositionally biased region" description="Polar residues" evidence="1">
    <location>
        <begin position="207"/>
        <end position="224"/>
    </location>
</feature>
<evidence type="ECO:0000256" key="1">
    <source>
        <dbReference type="SAM" id="MobiDB-lite"/>
    </source>
</evidence>
<dbReference type="AlphaFoldDB" id="A0AAD4EX09"/>
<dbReference type="EMBL" id="JAHCVI010000002">
    <property type="protein sequence ID" value="KAG7288906.1"/>
    <property type="molecule type" value="Genomic_DNA"/>
</dbReference>
<evidence type="ECO:0000313" key="3">
    <source>
        <dbReference type="Proteomes" id="UP001197093"/>
    </source>
</evidence>
<reference evidence="2" key="1">
    <citation type="submission" date="2023-02" db="EMBL/GenBank/DDBJ databases">
        <authorList>
            <person name="Palmer J.M."/>
        </authorList>
    </citation>
    <scope>NUCLEOTIDE SEQUENCE</scope>
    <source>
        <strain evidence="2">FW57</strain>
    </source>
</reference>
<feature type="compositionally biased region" description="Basic and acidic residues" evidence="1">
    <location>
        <begin position="234"/>
        <end position="247"/>
    </location>
</feature>
<organism evidence="2 3">
    <name type="scientific">Staphylotrichum longicolle</name>
    <dbReference type="NCBI Taxonomy" id="669026"/>
    <lineage>
        <taxon>Eukaryota</taxon>
        <taxon>Fungi</taxon>
        <taxon>Dikarya</taxon>
        <taxon>Ascomycota</taxon>
        <taxon>Pezizomycotina</taxon>
        <taxon>Sordariomycetes</taxon>
        <taxon>Sordariomycetidae</taxon>
        <taxon>Sordariales</taxon>
        <taxon>Chaetomiaceae</taxon>
        <taxon>Staphylotrichum</taxon>
    </lineage>
</organism>
<feature type="compositionally biased region" description="Polar residues" evidence="1">
    <location>
        <begin position="141"/>
        <end position="159"/>
    </location>
</feature>
<feature type="region of interest" description="Disordered" evidence="1">
    <location>
        <begin position="1"/>
        <end position="69"/>
    </location>
</feature>
<evidence type="ECO:0000313" key="2">
    <source>
        <dbReference type="EMBL" id="KAG7288906.1"/>
    </source>
</evidence>
<feature type="compositionally biased region" description="Low complexity" evidence="1">
    <location>
        <begin position="30"/>
        <end position="44"/>
    </location>
</feature>
<sequence>MKKTEPTPAYRVSKARRGKVPSTKEGQRQALMAPADVKAMAAARARSEPAKPKPKLKKIAPKPKEAGPWSDWYVSDDRNYFWRARQFHNETWDYEFTPGYQEPPQLLVTAPSTSGSDHNNRPLSPSPGKPPDSPNLGHSLGPTSPKSSWPTIITTSTGYPTDDLSASSSRTLTTLPKELDDSSPLGDPSTALVPFAAATTHAVPSRGKSNGTTKRISSTGNSRRQVGPVLRLLQESRSRKGRAKTEMTRSTANITSTAAAATTTTTTAAQQGNPGRGAAAAAAATSAGAENNGNDGRALPATNRAASAFAKKLHAKVKSEKELKVDPKRRVRAWLKDVE</sequence>
<name>A0AAD4EX09_9PEZI</name>
<keyword evidence="3" id="KW-1185">Reference proteome</keyword>
<feature type="compositionally biased region" description="Basic residues" evidence="1">
    <location>
        <begin position="52"/>
        <end position="61"/>
    </location>
</feature>